<keyword evidence="1" id="KW-0472">Membrane</keyword>
<reference evidence="2" key="2">
    <citation type="submission" date="2020-09" db="EMBL/GenBank/DDBJ databases">
        <authorList>
            <person name="Sun Q."/>
            <person name="Ohkuma M."/>
        </authorList>
    </citation>
    <scope>NUCLEOTIDE SEQUENCE</scope>
    <source>
        <strain evidence="2">JCM 3086</strain>
    </source>
</reference>
<keyword evidence="1" id="KW-1133">Transmembrane helix</keyword>
<comment type="caution">
    <text evidence="2">The sequence shown here is derived from an EMBL/GenBank/DDBJ whole genome shotgun (WGS) entry which is preliminary data.</text>
</comment>
<evidence type="ECO:0000256" key="1">
    <source>
        <dbReference type="SAM" id="Phobius"/>
    </source>
</evidence>
<gene>
    <name evidence="2" type="ORF">GCM10010121_031630</name>
</gene>
<dbReference type="EMBL" id="BMQA01000008">
    <property type="protein sequence ID" value="GGJ18320.1"/>
    <property type="molecule type" value="Genomic_DNA"/>
</dbReference>
<protein>
    <submittedName>
        <fullName evidence="2">Uncharacterized protein</fullName>
    </submittedName>
</protein>
<dbReference type="Proteomes" id="UP000657574">
    <property type="component" value="Unassembled WGS sequence"/>
</dbReference>
<feature type="transmembrane region" description="Helical" evidence="1">
    <location>
        <begin position="35"/>
        <end position="68"/>
    </location>
</feature>
<keyword evidence="1" id="KW-0812">Transmembrane</keyword>
<name>A0A917KMW7_9ACTN</name>
<organism evidence="2 3">
    <name type="scientific">Streptomyces brasiliensis</name>
    <dbReference type="NCBI Taxonomy" id="1954"/>
    <lineage>
        <taxon>Bacteria</taxon>
        <taxon>Bacillati</taxon>
        <taxon>Actinomycetota</taxon>
        <taxon>Actinomycetes</taxon>
        <taxon>Kitasatosporales</taxon>
        <taxon>Streptomycetaceae</taxon>
        <taxon>Streptomyces</taxon>
    </lineage>
</organism>
<proteinExistence type="predicted"/>
<accession>A0A917KMW7</accession>
<reference evidence="2" key="1">
    <citation type="journal article" date="2014" name="Int. J. Syst. Evol. Microbiol.">
        <title>Complete genome sequence of Corynebacterium casei LMG S-19264T (=DSM 44701T), isolated from a smear-ripened cheese.</title>
        <authorList>
            <consortium name="US DOE Joint Genome Institute (JGI-PGF)"/>
            <person name="Walter F."/>
            <person name="Albersmeier A."/>
            <person name="Kalinowski J."/>
            <person name="Ruckert C."/>
        </authorList>
    </citation>
    <scope>NUCLEOTIDE SEQUENCE</scope>
    <source>
        <strain evidence="2">JCM 3086</strain>
    </source>
</reference>
<dbReference type="RefSeq" id="WP_189311804.1">
    <property type="nucleotide sequence ID" value="NZ_BMQA01000008.1"/>
</dbReference>
<sequence length="214" mass="23992">MARAQNPAHAACAWDDVATQRTWSKLFTSAVVGQIVWPVVSVGSFVLMILLGQWSMWFMLPVAVYALYRTVLQRRYIVSAVQARRILRVYPWQVHRTPKSGIGQITGAKLGDVWLAFPDPDQPESLVPIVLHGHARSAWWRRRLGRGYETDKTRQVAEVWFAGDVRFAGVIAVPGPRRLFLLFQLAANPGIPGQNKTSLDAVERARRAGVRLAP</sequence>
<dbReference type="AlphaFoldDB" id="A0A917KMW7"/>
<keyword evidence="3" id="KW-1185">Reference proteome</keyword>
<evidence type="ECO:0000313" key="3">
    <source>
        <dbReference type="Proteomes" id="UP000657574"/>
    </source>
</evidence>
<evidence type="ECO:0000313" key="2">
    <source>
        <dbReference type="EMBL" id="GGJ18320.1"/>
    </source>
</evidence>